<feature type="region of interest" description="Disordered" evidence="1">
    <location>
        <begin position="1"/>
        <end position="32"/>
    </location>
</feature>
<organism evidence="2">
    <name type="scientific">marine metagenome</name>
    <dbReference type="NCBI Taxonomy" id="408172"/>
    <lineage>
        <taxon>unclassified sequences</taxon>
        <taxon>metagenomes</taxon>
        <taxon>ecological metagenomes</taxon>
    </lineage>
</organism>
<evidence type="ECO:0000313" key="2">
    <source>
        <dbReference type="EMBL" id="SVD85301.1"/>
    </source>
</evidence>
<dbReference type="EMBL" id="UINC01177579">
    <property type="protein sequence ID" value="SVD85301.1"/>
    <property type="molecule type" value="Genomic_DNA"/>
</dbReference>
<evidence type="ECO:0000256" key="1">
    <source>
        <dbReference type="SAM" id="MobiDB-lite"/>
    </source>
</evidence>
<gene>
    <name evidence="2" type="ORF">METZ01_LOCUS438155</name>
</gene>
<name>A0A382YQI0_9ZZZZ</name>
<dbReference type="AlphaFoldDB" id="A0A382YQI0"/>
<reference evidence="2" key="1">
    <citation type="submission" date="2018-05" db="EMBL/GenBank/DDBJ databases">
        <authorList>
            <person name="Lanie J.A."/>
            <person name="Ng W.-L."/>
            <person name="Kazmierczak K.M."/>
            <person name="Andrzejewski T.M."/>
            <person name="Davidsen T.M."/>
            <person name="Wayne K.J."/>
            <person name="Tettelin H."/>
            <person name="Glass J.I."/>
            <person name="Rusch D."/>
            <person name="Podicherti R."/>
            <person name="Tsui H.-C.T."/>
            <person name="Winkler M.E."/>
        </authorList>
    </citation>
    <scope>NUCLEOTIDE SEQUENCE</scope>
</reference>
<feature type="non-terminal residue" evidence="2">
    <location>
        <position position="1"/>
    </location>
</feature>
<feature type="non-terminal residue" evidence="2">
    <location>
        <position position="65"/>
    </location>
</feature>
<feature type="compositionally biased region" description="Basic residues" evidence="1">
    <location>
        <begin position="1"/>
        <end position="22"/>
    </location>
</feature>
<sequence length="65" mass="7645">VARRLNLRGTPRKKKRVSRTRTKGNEPDLSNGLSLSAEKFHQAKTAAMDFYRYDYKSSHYKTWIL</sequence>
<proteinExistence type="predicted"/>
<accession>A0A382YQI0</accession>
<protein>
    <submittedName>
        <fullName evidence="2">Uncharacterized protein</fullName>
    </submittedName>
</protein>